<sequence length="494" mass="52747">MFAHAATVGLPIESALEHLAKNAMHRAGTRKISVSAQATDSPSKTAKAAGQKMRVYIVFGGQSSNTTSRHKSCYTGRQLYLTLRNVDTIDATPVLLTPQASRGLNSLVDAPAWRLPYAWAMNSSQWDAPKPPDLGRYSTSRRVRGELDKYLWVTPPKDDPALAFEATPRVSRLGALLSLAASEGAIVFNCVADDGSLQQLCTSAGVAYTGCGPLASRVSADKVALAKTLGSLRSEGIACLNKRFVPAATLLSKALEESSWGGRARGEGVKRIWLDVVGSLGGPAALPHGARVSPVADGSIGSAFDDFASSRVADENELLAFAEDQANKHPVRGYLFESYFEPAEVTLASDGESLALSDSKSKWVEITVGVFGDRPGTLKAFAPSVRARTSDPRLKSHVFVIDIAGDVLNARVAAQARERARRVAELMQVEGFASIDAYANVDTGEIVVAAVDTVPDMTCPNAPIFEQALMEDPPIDAEGFCVKLLSQALVRRFR</sequence>
<organism evidence="1">
    <name type="scientific">Ostreococcus tauri</name>
    <name type="common">Marine green alga</name>
    <dbReference type="NCBI Taxonomy" id="70448"/>
    <lineage>
        <taxon>Eukaryota</taxon>
        <taxon>Viridiplantae</taxon>
        <taxon>Chlorophyta</taxon>
        <taxon>Mamiellophyceae</taxon>
        <taxon>Mamiellales</taxon>
        <taxon>Bathycoccaceae</taxon>
        <taxon>Ostreococcus</taxon>
    </lineage>
</organism>
<dbReference type="Gene3D" id="3.40.50.20">
    <property type="match status" value="1"/>
</dbReference>
<dbReference type="SUPFAM" id="SSF52440">
    <property type="entry name" value="PreATP-grasp domain"/>
    <property type="match status" value="1"/>
</dbReference>
<dbReference type="AlphaFoldDB" id="A0A1Y5HYB0"/>
<dbReference type="eggNOG" id="ENOG502QS9K">
    <property type="taxonomic scope" value="Eukaryota"/>
</dbReference>
<dbReference type="PANTHER" id="PTHR23132">
    <property type="entry name" value="D-ALANINE--D-ALANINE LIGASE"/>
    <property type="match status" value="1"/>
</dbReference>
<evidence type="ECO:0000313" key="1">
    <source>
        <dbReference type="EMBL" id="OUS42259.1"/>
    </source>
</evidence>
<protein>
    <submittedName>
        <fullName evidence="1">Uncharacterized protein</fullName>
    </submittedName>
</protein>
<gene>
    <name evidence="1" type="ORF">BE221DRAFT_188098</name>
</gene>
<name>A0A1Y5HYB0_OSTTA</name>
<dbReference type="InterPro" id="IPR016185">
    <property type="entry name" value="PreATP-grasp_dom_sf"/>
</dbReference>
<dbReference type="EMBL" id="KZ155839">
    <property type="protein sequence ID" value="OUS42259.1"/>
    <property type="molecule type" value="Genomic_DNA"/>
</dbReference>
<dbReference type="Gene3D" id="3.30.470.20">
    <property type="entry name" value="ATP-grasp fold, B domain"/>
    <property type="match status" value="1"/>
</dbReference>
<accession>A0A1Y5HYB0</accession>
<proteinExistence type="predicted"/>
<reference evidence="1" key="1">
    <citation type="submission" date="2017-04" db="EMBL/GenBank/DDBJ databases">
        <title>Population genomics of picophytoplankton unveils novel chromosome hypervariability.</title>
        <authorList>
            <consortium name="DOE Joint Genome Institute"/>
            <person name="Blanc-Mathieu R."/>
            <person name="Krasovec M."/>
            <person name="Hebrard M."/>
            <person name="Yau S."/>
            <person name="Desgranges E."/>
            <person name="Martin J."/>
            <person name="Schackwitz W."/>
            <person name="Kuo A."/>
            <person name="Salin G."/>
            <person name="Donnadieu C."/>
            <person name="Desdevises Y."/>
            <person name="Sanchez-Ferandin S."/>
            <person name="Moreau H."/>
            <person name="Rivals E."/>
            <person name="Grigoriev I.V."/>
            <person name="Grimsley N."/>
            <person name="Eyre-Walker A."/>
            <person name="Piganeau G."/>
        </authorList>
    </citation>
    <scope>NUCLEOTIDE SEQUENCE [LARGE SCALE GENOMIC DNA]</scope>
    <source>
        <strain evidence="1">RCC 1115</strain>
    </source>
</reference>
<dbReference type="Proteomes" id="UP000195557">
    <property type="component" value="Unassembled WGS sequence"/>
</dbReference>
<dbReference type="PANTHER" id="PTHR23132:SF0">
    <property type="entry name" value="D-ALANINE-D-ALANINE LIGASE FAMILY"/>
    <property type="match status" value="1"/>
</dbReference>
<dbReference type="SUPFAM" id="SSF56059">
    <property type="entry name" value="Glutathione synthetase ATP-binding domain-like"/>
    <property type="match status" value="1"/>
</dbReference>
<dbReference type="GO" id="GO:0008716">
    <property type="term" value="F:D-alanine-D-alanine ligase activity"/>
    <property type="evidence" value="ECO:0007669"/>
    <property type="project" value="TreeGrafter"/>
</dbReference>